<dbReference type="SUPFAM" id="SSF55729">
    <property type="entry name" value="Acyl-CoA N-acyltransferases (Nat)"/>
    <property type="match status" value="1"/>
</dbReference>
<keyword evidence="1 3" id="KW-0808">Transferase</keyword>
<keyword evidence="4" id="KW-1185">Reference proteome</keyword>
<dbReference type="InterPro" id="IPR050769">
    <property type="entry name" value="NAT_camello-type"/>
</dbReference>
<gene>
    <name evidence="3" type="ORF">GT003_26350</name>
</gene>
<accession>A0A7X4YVW3</accession>
<name>A0A7X4YVW3_9BACL</name>
<dbReference type="PANTHER" id="PTHR13947">
    <property type="entry name" value="GNAT FAMILY N-ACETYLTRANSFERASE"/>
    <property type="match status" value="1"/>
</dbReference>
<evidence type="ECO:0000259" key="2">
    <source>
        <dbReference type="PROSITE" id="PS51186"/>
    </source>
</evidence>
<dbReference type="RefSeq" id="WP_161703627.1">
    <property type="nucleotide sequence ID" value="NZ_JAAAMU010000020.1"/>
</dbReference>
<evidence type="ECO:0000313" key="4">
    <source>
        <dbReference type="Proteomes" id="UP000558113"/>
    </source>
</evidence>
<feature type="domain" description="N-acetyltransferase" evidence="2">
    <location>
        <begin position="1"/>
        <end position="169"/>
    </location>
</feature>
<organism evidence="3 4">
    <name type="scientific">Paenibacillus sacheonensis</name>
    <dbReference type="NCBI Taxonomy" id="742054"/>
    <lineage>
        <taxon>Bacteria</taxon>
        <taxon>Bacillati</taxon>
        <taxon>Bacillota</taxon>
        <taxon>Bacilli</taxon>
        <taxon>Bacillales</taxon>
        <taxon>Paenibacillaceae</taxon>
        <taxon>Paenibacillus</taxon>
    </lineage>
</organism>
<sequence length="191" mass="21960">MNIRRLQVQDIAAYWRLRLQALKQFPQSFGASYEDAKDTPIVNIREKFSAADDNFIVGAFTESGELIGMVGFRQETPRKMRHKGMVWGMYVEESCQGQGVGKRLLMELLQSAHRVPGLERIHLYVVDTNLPAKRLYQSLGFRTYGLEIHAMKLDANTYVNEELMVYELERAGSARINDKEREDDDGISNLR</sequence>
<dbReference type="PROSITE" id="PS51186">
    <property type="entry name" value="GNAT"/>
    <property type="match status" value="1"/>
</dbReference>
<dbReference type="Pfam" id="PF00583">
    <property type="entry name" value="Acetyltransf_1"/>
    <property type="match status" value="1"/>
</dbReference>
<dbReference type="InterPro" id="IPR000182">
    <property type="entry name" value="GNAT_dom"/>
</dbReference>
<evidence type="ECO:0000313" key="3">
    <source>
        <dbReference type="EMBL" id="NBC72534.1"/>
    </source>
</evidence>
<dbReference type="InterPro" id="IPR016181">
    <property type="entry name" value="Acyl_CoA_acyltransferase"/>
</dbReference>
<evidence type="ECO:0000256" key="1">
    <source>
        <dbReference type="ARBA" id="ARBA00022679"/>
    </source>
</evidence>
<dbReference type="GO" id="GO:0008080">
    <property type="term" value="F:N-acetyltransferase activity"/>
    <property type="evidence" value="ECO:0007669"/>
    <property type="project" value="InterPro"/>
</dbReference>
<proteinExistence type="predicted"/>
<reference evidence="3 4" key="1">
    <citation type="submission" date="2020-01" db="EMBL/GenBank/DDBJ databases">
        <title>Paenibacillus soybeanensis sp. nov. isolated from the nodules of soybean (Glycine max(L.) Merr).</title>
        <authorList>
            <person name="Wang H."/>
        </authorList>
    </citation>
    <scope>NUCLEOTIDE SEQUENCE [LARGE SCALE GENOMIC DNA]</scope>
    <source>
        <strain evidence="3 4">DSM 23054</strain>
    </source>
</reference>
<dbReference type="OrthoDB" id="9799092at2"/>
<dbReference type="EMBL" id="JAAAMU010000020">
    <property type="protein sequence ID" value="NBC72534.1"/>
    <property type="molecule type" value="Genomic_DNA"/>
</dbReference>
<protein>
    <submittedName>
        <fullName evidence="3">GNAT family N-acetyltransferase</fullName>
    </submittedName>
</protein>
<comment type="caution">
    <text evidence="3">The sequence shown here is derived from an EMBL/GenBank/DDBJ whole genome shotgun (WGS) entry which is preliminary data.</text>
</comment>
<dbReference type="PANTHER" id="PTHR13947:SF37">
    <property type="entry name" value="LD18367P"/>
    <property type="match status" value="1"/>
</dbReference>
<dbReference type="AlphaFoldDB" id="A0A7X4YVW3"/>
<dbReference type="CDD" id="cd04301">
    <property type="entry name" value="NAT_SF"/>
    <property type="match status" value="1"/>
</dbReference>
<dbReference type="Proteomes" id="UP000558113">
    <property type="component" value="Unassembled WGS sequence"/>
</dbReference>
<dbReference type="Gene3D" id="3.40.630.30">
    <property type="match status" value="1"/>
</dbReference>